<evidence type="ECO:0000256" key="1">
    <source>
        <dbReference type="SAM" id="MobiDB-lite"/>
    </source>
</evidence>
<dbReference type="InterPro" id="IPR001245">
    <property type="entry name" value="Ser-Thr/Tyr_kinase_cat_dom"/>
</dbReference>
<dbReference type="Pfam" id="PF07714">
    <property type="entry name" value="PK_Tyr_Ser-Thr"/>
    <property type="match status" value="1"/>
</dbReference>
<dbReference type="GO" id="GO:0005524">
    <property type="term" value="F:ATP binding"/>
    <property type="evidence" value="ECO:0007669"/>
    <property type="project" value="InterPro"/>
</dbReference>
<gene>
    <name evidence="3" type="ORF">FB45DRAFT_106993</name>
</gene>
<organism evidence="3 4">
    <name type="scientific">Roridomyces roridus</name>
    <dbReference type="NCBI Taxonomy" id="1738132"/>
    <lineage>
        <taxon>Eukaryota</taxon>
        <taxon>Fungi</taxon>
        <taxon>Dikarya</taxon>
        <taxon>Basidiomycota</taxon>
        <taxon>Agaricomycotina</taxon>
        <taxon>Agaricomycetes</taxon>
        <taxon>Agaricomycetidae</taxon>
        <taxon>Agaricales</taxon>
        <taxon>Marasmiineae</taxon>
        <taxon>Mycenaceae</taxon>
        <taxon>Roridomyces</taxon>
    </lineage>
</organism>
<evidence type="ECO:0000259" key="2">
    <source>
        <dbReference type="PROSITE" id="PS50011"/>
    </source>
</evidence>
<sequence>MSPDSKLTVYFFDGQERKDTDALSRVAGRRVAKIIFTVSQHHNLHAVKLVLLDKAFMLSELPSTRETSMENVIAWAMKPGVHTVETPFANIESIVPPETIDGDTGFLVVMTRDAYEAIQMLKDAPSVSERSLPLLPLALGRMMTVLSSRNSSPPSDNTRSAPAVHRGHTTHRPVNTLGPAVGLFVPQLARLSHDLSHLPEQFEKIQQDPVFVGQVDEFINQISASDVNERQCVEALKSFLDACFGPGEWASAASRPIMAGSWRNHIIAEFKELGSPGDPRLQGILDYEQRLSSEENRSATFHFCFPVIILGISGPQISVSSAIMLDGAVRVDYLGIFDLMYGKDPNATLHTIAALFGALIRAAKELKKLHFAARKEPGDPLSALFPHPISPDGSALPELKFLGKLGRDGSLIRPGSQFSQHPAYANYVAELDDKLWAVKFTRTYSQIAHQTLADKGFAPILQGVYMVQEGYMMVVMQLVHGSTLWHWQQIGKDFTLEMRHQLEEAVNLLHSRNLVHGDLRNIMIEAASDSMQVKIVDFDWGGVEGEAVYPARISRRDMNHRWHQEVGPCRLVKKEHDKHLLNLILKSWDESELSDW</sequence>
<proteinExistence type="predicted"/>
<protein>
    <recommendedName>
        <fullName evidence="2">Protein kinase domain-containing protein</fullName>
    </recommendedName>
</protein>
<dbReference type="SUPFAM" id="SSF56112">
    <property type="entry name" value="Protein kinase-like (PK-like)"/>
    <property type="match status" value="1"/>
</dbReference>
<feature type="domain" description="Protein kinase" evidence="2">
    <location>
        <begin position="345"/>
        <end position="596"/>
    </location>
</feature>
<dbReference type="Gene3D" id="1.10.510.10">
    <property type="entry name" value="Transferase(Phosphotransferase) domain 1"/>
    <property type="match status" value="1"/>
</dbReference>
<feature type="compositionally biased region" description="Polar residues" evidence="1">
    <location>
        <begin position="147"/>
        <end position="160"/>
    </location>
</feature>
<accession>A0AAD7BK23</accession>
<reference evidence="3" key="1">
    <citation type="submission" date="2023-03" db="EMBL/GenBank/DDBJ databases">
        <title>Massive genome expansion in bonnet fungi (Mycena s.s.) driven by repeated elements and novel gene families across ecological guilds.</title>
        <authorList>
            <consortium name="Lawrence Berkeley National Laboratory"/>
            <person name="Harder C.B."/>
            <person name="Miyauchi S."/>
            <person name="Viragh M."/>
            <person name="Kuo A."/>
            <person name="Thoen E."/>
            <person name="Andreopoulos B."/>
            <person name="Lu D."/>
            <person name="Skrede I."/>
            <person name="Drula E."/>
            <person name="Henrissat B."/>
            <person name="Morin E."/>
            <person name="Kohler A."/>
            <person name="Barry K."/>
            <person name="LaButti K."/>
            <person name="Morin E."/>
            <person name="Salamov A."/>
            <person name="Lipzen A."/>
            <person name="Mereny Z."/>
            <person name="Hegedus B."/>
            <person name="Baldrian P."/>
            <person name="Stursova M."/>
            <person name="Weitz H."/>
            <person name="Taylor A."/>
            <person name="Grigoriev I.V."/>
            <person name="Nagy L.G."/>
            <person name="Martin F."/>
            <person name="Kauserud H."/>
        </authorList>
    </citation>
    <scope>NUCLEOTIDE SEQUENCE</scope>
    <source>
        <strain evidence="3">9284</strain>
    </source>
</reference>
<dbReference type="InterPro" id="IPR000719">
    <property type="entry name" value="Prot_kinase_dom"/>
</dbReference>
<evidence type="ECO:0000313" key="3">
    <source>
        <dbReference type="EMBL" id="KAJ7623481.1"/>
    </source>
</evidence>
<dbReference type="EMBL" id="JARKIF010000014">
    <property type="protein sequence ID" value="KAJ7623481.1"/>
    <property type="molecule type" value="Genomic_DNA"/>
</dbReference>
<dbReference type="PROSITE" id="PS50011">
    <property type="entry name" value="PROTEIN_KINASE_DOM"/>
    <property type="match status" value="1"/>
</dbReference>
<evidence type="ECO:0000313" key="4">
    <source>
        <dbReference type="Proteomes" id="UP001221142"/>
    </source>
</evidence>
<dbReference type="Proteomes" id="UP001221142">
    <property type="component" value="Unassembled WGS sequence"/>
</dbReference>
<name>A0AAD7BK23_9AGAR</name>
<dbReference type="InterPro" id="IPR011009">
    <property type="entry name" value="Kinase-like_dom_sf"/>
</dbReference>
<comment type="caution">
    <text evidence="3">The sequence shown here is derived from an EMBL/GenBank/DDBJ whole genome shotgun (WGS) entry which is preliminary data.</text>
</comment>
<dbReference type="GO" id="GO:0004672">
    <property type="term" value="F:protein kinase activity"/>
    <property type="evidence" value="ECO:0007669"/>
    <property type="project" value="InterPro"/>
</dbReference>
<feature type="region of interest" description="Disordered" evidence="1">
    <location>
        <begin position="147"/>
        <end position="172"/>
    </location>
</feature>
<keyword evidence="4" id="KW-1185">Reference proteome</keyword>
<dbReference type="AlphaFoldDB" id="A0AAD7BK23"/>